<dbReference type="PANTHER" id="PTHR13794:SF58">
    <property type="entry name" value="MITOCHONDRIAL ENOLASE SUPERFAMILY MEMBER 1"/>
    <property type="match status" value="1"/>
</dbReference>
<dbReference type="Gene3D" id="3.30.390.10">
    <property type="entry name" value="Enolase-like, N-terminal domain"/>
    <property type="match status" value="1"/>
</dbReference>
<gene>
    <name evidence="5" type="ORF">GJ743_13975</name>
</gene>
<evidence type="ECO:0000259" key="4">
    <source>
        <dbReference type="SMART" id="SM00922"/>
    </source>
</evidence>
<dbReference type="SUPFAM" id="SSF51604">
    <property type="entry name" value="Enolase C-terminal domain-like"/>
    <property type="match status" value="1"/>
</dbReference>
<dbReference type="InterPro" id="IPR046945">
    <property type="entry name" value="RHMD-like"/>
</dbReference>
<dbReference type="Proteomes" id="UP000433071">
    <property type="component" value="Unassembled WGS sequence"/>
</dbReference>
<dbReference type="GO" id="GO:0016052">
    <property type="term" value="P:carbohydrate catabolic process"/>
    <property type="evidence" value="ECO:0007669"/>
    <property type="project" value="TreeGrafter"/>
</dbReference>
<protein>
    <submittedName>
        <fullName evidence="5">Mandelate racemase/muconate lactonizing enzyme family protein</fullName>
    </submittedName>
</protein>
<evidence type="ECO:0000256" key="2">
    <source>
        <dbReference type="ARBA" id="ARBA00022723"/>
    </source>
</evidence>
<dbReference type="GO" id="GO:0009063">
    <property type="term" value="P:amino acid catabolic process"/>
    <property type="evidence" value="ECO:0007669"/>
    <property type="project" value="InterPro"/>
</dbReference>
<evidence type="ECO:0000256" key="3">
    <source>
        <dbReference type="ARBA" id="ARBA00022842"/>
    </source>
</evidence>
<comment type="cofactor">
    <cofactor evidence="1">
        <name>Mg(2+)</name>
        <dbReference type="ChEBI" id="CHEBI:18420"/>
    </cofactor>
</comment>
<evidence type="ECO:0000313" key="6">
    <source>
        <dbReference type="Proteomes" id="UP000433071"/>
    </source>
</evidence>
<dbReference type="InterPro" id="IPR018110">
    <property type="entry name" value="Mandel_Rmase/mucon_lact_enz_CS"/>
</dbReference>
<dbReference type="AlphaFoldDB" id="A0A6I3M8C0"/>
<dbReference type="Gene3D" id="3.20.20.120">
    <property type="entry name" value="Enolase-like C-terminal domain"/>
    <property type="match status" value="1"/>
</dbReference>
<reference evidence="5 6" key="1">
    <citation type="submission" date="2019-11" db="EMBL/GenBank/DDBJ databases">
        <title>Agromyces kandeliae sp. nov., isolated from mangrove soil.</title>
        <authorList>
            <person name="Wang R."/>
        </authorList>
    </citation>
    <scope>NUCLEOTIDE SEQUENCE [LARGE SCALE GENOMIC DNA]</scope>
    <source>
        <strain evidence="5 6">JCM 11433</strain>
    </source>
</reference>
<dbReference type="InterPro" id="IPR013342">
    <property type="entry name" value="Mandelate_racemase_C"/>
</dbReference>
<dbReference type="SUPFAM" id="SSF54826">
    <property type="entry name" value="Enolase N-terminal domain-like"/>
    <property type="match status" value="1"/>
</dbReference>
<keyword evidence="6" id="KW-1185">Reference proteome</keyword>
<dbReference type="GO" id="GO:0016836">
    <property type="term" value="F:hydro-lyase activity"/>
    <property type="evidence" value="ECO:0007669"/>
    <property type="project" value="TreeGrafter"/>
</dbReference>
<dbReference type="PROSITE" id="PS00909">
    <property type="entry name" value="MR_MLE_2"/>
    <property type="match status" value="1"/>
</dbReference>
<accession>A0A6I3M8C0</accession>
<dbReference type="GO" id="GO:0000287">
    <property type="term" value="F:magnesium ion binding"/>
    <property type="evidence" value="ECO:0007669"/>
    <property type="project" value="TreeGrafter"/>
</dbReference>
<dbReference type="InterPro" id="IPR029017">
    <property type="entry name" value="Enolase-like_N"/>
</dbReference>
<evidence type="ECO:0000256" key="1">
    <source>
        <dbReference type="ARBA" id="ARBA00001946"/>
    </source>
</evidence>
<dbReference type="PANTHER" id="PTHR13794">
    <property type="entry name" value="ENOLASE SUPERFAMILY, MANDELATE RACEMASE"/>
    <property type="match status" value="1"/>
</dbReference>
<feature type="domain" description="Mandelate racemase/muconate lactonizing enzyme C-terminal" evidence="4">
    <location>
        <begin position="143"/>
        <end position="240"/>
    </location>
</feature>
<dbReference type="SFLD" id="SFLDS00001">
    <property type="entry name" value="Enolase"/>
    <property type="match status" value="1"/>
</dbReference>
<comment type="caution">
    <text evidence="5">The sequence shown here is derived from an EMBL/GenBank/DDBJ whole genome shotgun (WGS) entry which is preliminary data.</text>
</comment>
<keyword evidence="2" id="KW-0479">Metal-binding</keyword>
<dbReference type="Pfam" id="PF02746">
    <property type="entry name" value="MR_MLE_N"/>
    <property type="match status" value="1"/>
</dbReference>
<dbReference type="EMBL" id="WMLB01000033">
    <property type="protein sequence ID" value="MTH69475.1"/>
    <property type="molecule type" value="Genomic_DNA"/>
</dbReference>
<dbReference type="InterPro" id="IPR013341">
    <property type="entry name" value="Mandelate_racemase_N_dom"/>
</dbReference>
<dbReference type="RefSeq" id="WP_328289193.1">
    <property type="nucleotide sequence ID" value="NZ_BAAAIB010000002.1"/>
</dbReference>
<dbReference type="InterPro" id="IPR036849">
    <property type="entry name" value="Enolase-like_C_sf"/>
</dbReference>
<dbReference type="Pfam" id="PF13378">
    <property type="entry name" value="MR_MLE_C"/>
    <property type="match status" value="1"/>
</dbReference>
<dbReference type="PROSITE" id="PS00908">
    <property type="entry name" value="MR_MLE_1"/>
    <property type="match status" value="1"/>
</dbReference>
<dbReference type="CDD" id="cd03316">
    <property type="entry name" value="MR_like"/>
    <property type="match status" value="1"/>
</dbReference>
<dbReference type="InterPro" id="IPR029065">
    <property type="entry name" value="Enolase_C-like"/>
</dbReference>
<evidence type="ECO:0000313" key="5">
    <source>
        <dbReference type="EMBL" id="MTH69475.1"/>
    </source>
</evidence>
<sequence length="370" mass="39570">MTATIARIATRPIRIPLLRPWGPDVRDLSVIEVEVEDSDGAVGWGFSWTPTIGAAAVRAHLDHDISDFALGREAEASALWDPLWTHLHEGGSGGITTIAMAGLDLALWDLAARRAGVSVTDLIGRQHETATVYGSGVNLHYPLDELVAQASRWVEAGFDAVKVKVGSPDLARDVERIAAVREVLGPDRGLMIDANQRWNLEQAERAIGELAAFDLAWIEEPLRADDLHAHVELRRRIEVPVALGENLHTRYRFAEFIDAGAVDLVQPNAVRVGGITPFLRIADLAADRGVGLAPHLLLELSAQLALARPGEHLVESVEDASFAALGALATPSPVAVSGATVSTTGQPGLGVRFSNELTDAAASVSHTEDR</sequence>
<proteinExistence type="predicted"/>
<name>A0A6I3M8C0_9MICO</name>
<dbReference type="SMART" id="SM00922">
    <property type="entry name" value="MR_MLE"/>
    <property type="match status" value="1"/>
</dbReference>
<organism evidence="5 6">
    <name type="scientific">Agromyces bracchium</name>
    <dbReference type="NCBI Taxonomy" id="88376"/>
    <lineage>
        <taxon>Bacteria</taxon>
        <taxon>Bacillati</taxon>
        <taxon>Actinomycetota</taxon>
        <taxon>Actinomycetes</taxon>
        <taxon>Micrococcales</taxon>
        <taxon>Microbacteriaceae</taxon>
        <taxon>Agromyces</taxon>
    </lineage>
</organism>
<keyword evidence="3" id="KW-0460">Magnesium</keyword>